<organism evidence="2 3">
    <name type="scientific">Crassostrea virginica</name>
    <name type="common">Eastern oyster</name>
    <dbReference type="NCBI Taxonomy" id="6565"/>
    <lineage>
        <taxon>Eukaryota</taxon>
        <taxon>Metazoa</taxon>
        <taxon>Spiralia</taxon>
        <taxon>Lophotrochozoa</taxon>
        <taxon>Mollusca</taxon>
        <taxon>Bivalvia</taxon>
        <taxon>Autobranchia</taxon>
        <taxon>Pteriomorphia</taxon>
        <taxon>Ostreida</taxon>
        <taxon>Ostreoidea</taxon>
        <taxon>Ostreidae</taxon>
        <taxon>Crassostrea</taxon>
    </lineage>
</organism>
<name>A0A8B8C3W0_CRAVI</name>
<dbReference type="InterPro" id="IPR039051">
    <property type="entry name" value="SE-CTX-like"/>
</dbReference>
<dbReference type="GeneID" id="111115817"/>
<protein>
    <submittedName>
        <fullName evidence="3">Uncharacterized protein LOC111115817</fullName>
    </submittedName>
</protein>
<evidence type="ECO:0000256" key="1">
    <source>
        <dbReference type="SAM" id="SignalP"/>
    </source>
</evidence>
<dbReference type="KEGG" id="cvn:111115817"/>
<dbReference type="OrthoDB" id="6060659at2759"/>
<dbReference type="AlphaFoldDB" id="A0A8B8C3W0"/>
<feature type="chain" id="PRO_5034611086" evidence="1">
    <location>
        <begin position="20"/>
        <end position="433"/>
    </location>
</feature>
<dbReference type="RefSeq" id="XP_022310388.1">
    <property type="nucleotide sequence ID" value="XM_022454680.1"/>
</dbReference>
<evidence type="ECO:0000313" key="3">
    <source>
        <dbReference type="RefSeq" id="XP_022310388.1"/>
    </source>
</evidence>
<dbReference type="PANTHER" id="PTHR40472">
    <property type="entry name" value="RICIN B-TYPE LECTIN DOMAIN-CONTAINING PROTEIN"/>
    <property type="match status" value="1"/>
</dbReference>
<dbReference type="PANTHER" id="PTHR40472:SF8">
    <property type="entry name" value="RAPUNZEL 2"/>
    <property type="match status" value="1"/>
</dbReference>
<evidence type="ECO:0000313" key="2">
    <source>
        <dbReference type="Proteomes" id="UP000694844"/>
    </source>
</evidence>
<gene>
    <name evidence="3" type="primary">LOC111115817</name>
</gene>
<feature type="signal peptide" evidence="1">
    <location>
        <begin position="1"/>
        <end position="19"/>
    </location>
</feature>
<keyword evidence="1" id="KW-0732">Signal</keyword>
<dbReference type="Proteomes" id="UP000694844">
    <property type="component" value="Chromosome 9"/>
</dbReference>
<reference evidence="3" key="1">
    <citation type="submission" date="2025-08" db="UniProtKB">
        <authorList>
            <consortium name="RefSeq"/>
        </authorList>
    </citation>
    <scope>IDENTIFICATION</scope>
    <source>
        <tissue evidence="3">Whole sample</tissue>
    </source>
</reference>
<accession>A0A8B8C3W0</accession>
<keyword evidence="2" id="KW-1185">Reference proteome</keyword>
<sequence length="433" mass="49812">MKYTLGALVALLVASKIFAQTGNTAADYGIQAGTELAQAIANRDFESTMGKLATKVGPYLGMVGPVIGILFSTLGVRQDSVELAYMRRMFNRMESRFDQIDNKLDDIARKIDWSSVKCHFSTYESKIRSLQVPLDRFYQARNNVSLMTYRDDFVRRYENEYAESTQMLFDHIISGGSIFAGNLLTEVIRATDYDRKEIQAFMLGLTKLILQGTQIEMAYYKFERPTMLENHRNVWTTQIGQMRRAIKAADDKVASSYDPGAMNEAKDILYRNRGQSNEALANKIFEAVNTKYYWRNWFVAVYDPVRGAEPHWISVSGGNYAFRYHGYNLLLASNAKDTSAVDRSSARSILEMLPIFKEKKSWWGMRKKMYAKEIFSLAYPILTKYYTLSAFGLVEHTAHLSVKADWNRLVTHTKLGPYQRNGHRHGYTFFWFQ</sequence>
<proteinExistence type="predicted"/>